<dbReference type="PANTHER" id="PTHR15427">
    <property type="entry name" value="EMILIN ELASTIN MICROFIBRIL INTERFACE-LOCATED PROTEIN ELASTIN MICROFIBRIL INTERFACER"/>
    <property type="match status" value="1"/>
</dbReference>
<evidence type="ECO:0000259" key="3">
    <source>
        <dbReference type="PROSITE" id="PS50871"/>
    </source>
</evidence>
<reference evidence="4 5" key="1">
    <citation type="submission" date="2020-06" db="EMBL/GenBank/DDBJ databases">
        <authorList>
            <person name="Li R."/>
            <person name="Bekaert M."/>
        </authorList>
    </citation>
    <scope>NUCLEOTIDE SEQUENCE [LARGE SCALE GENOMIC DNA]</scope>
    <source>
        <strain evidence="5">wild</strain>
    </source>
</reference>
<evidence type="ECO:0000256" key="2">
    <source>
        <dbReference type="ARBA" id="ARBA00022525"/>
    </source>
</evidence>
<dbReference type="AlphaFoldDB" id="A0A6J8CQD8"/>
<dbReference type="OrthoDB" id="6139485at2759"/>
<dbReference type="EMBL" id="CACVKT020005677">
    <property type="protein sequence ID" value="CAC5397457.1"/>
    <property type="molecule type" value="Genomic_DNA"/>
</dbReference>
<comment type="subcellular location">
    <subcellularLocation>
        <location evidence="1">Secreted</location>
    </subcellularLocation>
</comment>
<dbReference type="SMART" id="SM00110">
    <property type="entry name" value="C1Q"/>
    <property type="match status" value="1"/>
</dbReference>
<evidence type="ECO:0000313" key="4">
    <source>
        <dbReference type="EMBL" id="CAC5397457.1"/>
    </source>
</evidence>
<keyword evidence="5" id="KW-1185">Reference proteome</keyword>
<gene>
    <name evidence="4" type="ORF">MCOR_31887</name>
</gene>
<sequence length="155" mass="17008">MQQYLIKIKAENLALKNTSQPGAVMFSAYLSKSVTNPNPEQVIIFDKTWVNTHSVYNSGTGIFTATVPGYYHFSRTIATHQHNVWLSLKHNGTPVTTVIGDIHHTGYYGRGSMTLILKLNTGDNVWISHTAGSADIVVGVNPPLSIFTGHLLETI</sequence>
<dbReference type="SUPFAM" id="SSF49842">
    <property type="entry name" value="TNF-like"/>
    <property type="match status" value="1"/>
</dbReference>
<accession>A0A6J8CQD8</accession>
<organism evidence="4 5">
    <name type="scientific">Mytilus coruscus</name>
    <name type="common">Sea mussel</name>
    <dbReference type="NCBI Taxonomy" id="42192"/>
    <lineage>
        <taxon>Eukaryota</taxon>
        <taxon>Metazoa</taxon>
        <taxon>Spiralia</taxon>
        <taxon>Lophotrochozoa</taxon>
        <taxon>Mollusca</taxon>
        <taxon>Bivalvia</taxon>
        <taxon>Autobranchia</taxon>
        <taxon>Pteriomorphia</taxon>
        <taxon>Mytilida</taxon>
        <taxon>Mytiloidea</taxon>
        <taxon>Mytilidae</taxon>
        <taxon>Mytilinae</taxon>
        <taxon>Mytilus</taxon>
    </lineage>
</organism>
<feature type="domain" description="C1q" evidence="3">
    <location>
        <begin position="19"/>
        <end position="155"/>
    </location>
</feature>
<dbReference type="InterPro" id="IPR050392">
    <property type="entry name" value="Collagen/C1q_domain"/>
</dbReference>
<dbReference type="PRINTS" id="PR00007">
    <property type="entry name" value="COMPLEMNTC1Q"/>
</dbReference>
<dbReference type="PANTHER" id="PTHR15427:SF2">
    <property type="entry name" value="EMILIN-3"/>
    <property type="match status" value="1"/>
</dbReference>
<dbReference type="Gene3D" id="2.60.120.40">
    <property type="match status" value="1"/>
</dbReference>
<dbReference type="PROSITE" id="PS50871">
    <property type="entry name" value="C1Q"/>
    <property type="match status" value="1"/>
</dbReference>
<evidence type="ECO:0000256" key="1">
    <source>
        <dbReference type="ARBA" id="ARBA00004613"/>
    </source>
</evidence>
<dbReference type="InterPro" id="IPR008983">
    <property type="entry name" value="Tumour_necrosis_fac-like_dom"/>
</dbReference>
<proteinExistence type="predicted"/>
<dbReference type="InterPro" id="IPR001073">
    <property type="entry name" value="C1q_dom"/>
</dbReference>
<name>A0A6J8CQD8_MYTCO</name>
<protein>
    <recommendedName>
        <fullName evidence="3">C1q domain-containing protein</fullName>
    </recommendedName>
</protein>
<keyword evidence="2" id="KW-0964">Secreted</keyword>
<dbReference type="Pfam" id="PF00386">
    <property type="entry name" value="C1q"/>
    <property type="match status" value="1"/>
</dbReference>
<dbReference type="GO" id="GO:0005576">
    <property type="term" value="C:extracellular region"/>
    <property type="evidence" value="ECO:0007669"/>
    <property type="project" value="UniProtKB-SubCell"/>
</dbReference>
<dbReference type="GO" id="GO:0031012">
    <property type="term" value="C:extracellular matrix"/>
    <property type="evidence" value="ECO:0007669"/>
    <property type="project" value="TreeGrafter"/>
</dbReference>
<dbReference type="Proteomes" id="UP000507470">
    <property type="component" value="Unassembled WGS sequence"/>
</dbReference>
<evidence type="ECO:0000313" key="5">
    <source>
        <dbReference type="Proteomes" id="UP000507470"/>
    </source>
</evidence>